<feature type="transmembrane region" description="Helical" evidence="1">
    <location>
        <begin position="108"/>
        <end position="139"/>
    </location>
</feature>
<dbReference type="AlphaFoldDB" id="A0A099FCW3"/>
<dbReference type="Proteomes" id="UP000029917">
    <property type="component" value="Unassembled WGS sequence"/>
</dbReference>
<keyword evidence="3" id="KW-1185">Reference proteome</keyword>
<reference evidence="2 3" key="1">
    <citation type="submission" date="2014-09" db="EMBL/GenBank/DDBJ databases">
        <authorList>
            <person name="McGinnis J.M."/>
            <person name="Wolfgang W.J."/>
        </authorList>
    </citation>
    <scope>NUCLEOTIDE SEQUENCE [LARGE SCALE GENOMIC DNA]</scope>
    <source>
        <strain evidence="2 3">HAMBI 3106</strain>
    </source>
</reference>
<evidence type="ECO:0000256" key="1">
    <source>
        <dbReference type="SAM" id="Phobius"/>
    </source>
</evidence>
<organism evidence="2 3">
    <name type="scientific">Paracoccus sphaerophysae</name>
    <dbReference type="NCBI Taxonomy" id="690417"/>
    <lineage>
        <taxon>Bacteria</taxon>
        <taxon>Pseudomonadati</taxon>
        <taxon>Pseudomonadota</taxon>
        <taxon>Alphaproteobacteria</taxon>
        <taxon>Rhodobacterales</taxon>
        <taxon>Paracoccaceae</taxon>
        <taxon>Paracoccus</taxon>
    </lineage>
</organism>
<name>A0A099FCW3_9RHOB</name>
<keyword evidence="1" id="KW-0812">Transmembrane</keyword>
<gene>
    <name evidence="2" type="ORF">IC63_05215</name>
</gene>
<reference evidence="2 3" key="2">
    <citation type="submission" date="2014-10" db="EMBL/GenBank/DDBJ databases">
        <title>Paracoccus sanguinis sp. nov., isolated from clinical specimens of New York State patients.</title>
        <authorList>
            <person name="Mingle L.A."/>
            <person name="Cole J.A."/>
            <person name="Lapierre P."/>
            <person name="Musser K.A."/>
        </authorList>
    </citation>
    <scope>NUCLEOTIDE SEQUENCE [LARGE SCALE GENOMIC DNA]</scope>
    <source>
        <strain evidence="2 3">HAMBI 3106</strain>
    </source>
</reference>
<protein>
    <submittedName>
        <fullName evidence="2">Uncharacterized protein</fullName>
    </submittedName>
</protein>
<sequence>MNRHASIAAEAFAAGSFAISVLLTALRTTDTLAALRTEQVLLEPRTAPLSGFSAPVVAVRDNLLSVVSQPTNPVLWALLIAVILAALMHVLTASWSRVSTPRSWMLPAGLLVAALWPWVLNPAPLAGLALAALSCLLLVRGLSDTLGDTTPDADPVEPILRAGPAPQLTAFIAGWLLVAATSALGTFVHHRLGMGLERSVLVGLLLAALLGAWGQLRMERAVTFSLAIIWAMIGFAAAAAGASITIATACVLGIAALAVVLVRVTT</sequence>
<keyword evidence="1" id="KW-0472">Membrane</keyword>
<accession>A0A099FCW3</accession>
<feature type="transmembrane region" description="Helical" evidence="1">
    <location>
        <begin position="7"/>
        <end position="26"/>
    </location>
</feature>
<evidence type="ECO:0000313" key="2">
    <source>
        <dbReference type="EMBL" id="KGJ08409.1"/>
    </source>
</evidence>
<evidence type="ECO:0000313" key="3">
    <source>
        <dbReference type="Proteomes" id="UP000029917"/>
    </source>
</evidence>
<feature type="transmembrane region" description="Helical" evidence="1">
    <location>
        <begin position="200"/>
        <end position="216"/>
    </location>
</feature>
<dbReference type="EMBL" id="JRKS01000010">
    <property type="protein sequence ID" value="KGJ08409.1"/>
    <property type="molecule type" value="Genomic_DNA"/>
</dbReference>
<dbReference type="STRING" id="690417.IC63_05215"/>
<proteinExistence type="predicted"/>
<dbReference type="RefSeq" id="WP_036717539.1">
    <property type="nucleotide sequence ID" value="NZ_JRKS01000010.1"/>
</dbReference>
<feature type="transmembrane region" description="Helical" evidence="1">
    <location>
        <begin position="168"/>
        <end position="188"/>
    </location>
</feature>
<feature type="transmembrane region" description="Helical" evidence="1">
    <location>
        <begin position="74"/>
        <end position="96"/>
    </location>
</feature>
<feature type="transmembrane region" description="Helical" evidence="1">
    <location>
        <begin position="228"/>
        <end position="261"/>
    </location>
</feature>
<keyword evidence="1" id="KW-1133">Transmembrane helix</keyword>
<comment type="caution">
    <text evidence="2">The sequence shown here is derived from an EMBL/GenBank/DDBJ whole genome shotgun (WGS) entry which is preliminary data.</text>
</comment>